<dbReference type="Proteomes" id="UP001732700">
    <property type="component" value="Chromosome 7A"/>
</dbReference>
<dbReference type="EnsemblPlants" id="AVESA.00010b.r2.7AG1219820.1">
    <property type="protein sequence ID" value="AVESA.00010b.r2.7AG1219820.1.CDS"/>
    <property type="gene ID" value="AVESA.00010b.r2.7AG1219820"/>
</dbReference>
<reference evidence="1" key="1">
    <citation type="submission" date="2021-05" db="EMBL/GenBank/DDBJ databases">
        <authorList>
            <person name="Scholz U."/>
            <person name="Mascher M."/>
            <person name="Fiebig A."/>
        </authorList>
    </citation>
    <scope>NUCLEOTIDE SEQUENCE [LARGE SCALE GENOMIC DNA]</scope>
</reference>
<protein>
    <submittedName>
        <fullName evidence="1">Uncharacterized protein</fullName>
    </submittedName>
</protein>
<evidence type="ECO:0000313" key="1">
    <source>
        <dbReference type="EnsemblPlants" id="AVESA.00010b.r2.7AG1219820.1.CDS"/>
    </source>
</evidence>
<reference evidence="1" key="2">
    <citation type="submission" date="2025-09" db="UniProtKB">
        <authorList>
            <consortium name="EnsemblPlants"/>
        </authorList>
    </citation>
    <scope>IDENTIFICATION</scope>
</reference>
<proteinExistence type="predicted"/>
<accession>A0ACD5ZSV4</accession>
<sequence length="337" mass="36565">MEKRRRSMMPAVLAVALLAAMLLSSEAAYSGGGGALSPGYYSKSCSKLESIVREEVARKKNETVVTIPAVLRLFFHDCFVNGCDASVLIASAKEDAEKNTRDNDSLAGDGYDTVNRVKARVEKECPGVVSCSDILALAARDVVNLADGPYWTVELGRRDALVSRASDVEGKLPGPDMKVRELTAIFKNGGLSQLDMVALSGAHTVGFSHCTRFTDRLYNFSGTGKTDSSFSKDYAEALKKACPRDVSDTIAVNMDPITPITFDNNYYTNLLHGFGLFTSDQVLYTDSASRETVKQFSANQTSFFEAFMASMIKLGRVGVKTGDSGEIRTDCTAFNKH</sequence>
<keyword evidence="2" id="KW-1185">Reference proteome</keyword>
<name>A0ACD5ZSV4_AVESA</name>
<organism evidence="1 2">
    <name type="scientific">Avena sativa</name>
    <name type="common">Oat</name>
    <dbReference type="NCBI Taxonomy" id="4498"/>
    <lineage>
        <taxon>Eukaryota</taxon>
        <taxon>Viridiplantae</taxon>
        <taxon>Streptophyta</taxon>
        <taxon>Embryophyta</taxon>
        <taxon>Tracheophyta</taxon>
        <taxon>Spermatophyta</taxon>
        <taxon>Magnoliopsida</taxon>
        <taxon>Liliopsida</taxon>
        <taxon>Poales</taxon>
        <taxon>Poaceae</taxon>
        <taxon>BOP clade</taxon>
        <taxon>Pooideae</taxon>
        <taxon>Poodae</taxon>
        <taxon>Poeae</taxon>
        <taxon>Poeae Chloroplast Group 1 (Aveneae type)</taxon>
        <taxon>Aveninae</taxon>
        <taxon>Avena</taxon>
    </lineage>
</organism>
<evidence type="ECO:0000313" key="2">
    <source>
        <dbReference type="Proteomes" id="UP001732700"/>
    </source>
</evidence>